<feature type="domain" description="N-acetyltransferase" evidence="1">
    <location>
        <begin position="11"/>
        <end position="177"/>
    </location>
</feature>
<dbReference type="PROSITE" id="PS51186">
    <property type="entry name" value="GNAT"/>
    <property type="match status" value="1"/>
</dbReference>
<evidence type="ECO:0000259" key="1">
    <source>
        <dbReference type="PROSITE" id="PS51186"/>
    </source>
</evidence>
<dbReference type="InterPro" id="IPR051531">
    <property type="entry name" value="N-acetyltransferase"/>
</dbReference>
<keyword evidence="3" id="KW-1185">Reference proteome</keyword>
<proteinExistence type="predicted"/>
<reference evidence="3" key="1">
    <citation type="journal article" date="2019" name="Int. J. Syst. Evol. Microbiol.">
        <title>The Global Catalogue of Microorganisms (GCM) 10K type strain sequencing project: providing services to taxonomists for standard genome sequencing and annotation.</title>
        <authorList>
            <consortium name="The Broad Institute Genomics Platform"/>
            <consortium name="The Broad Institute Genome Sequencing Center for Infectious Disease"/>
            <person name="Wu L."/>
            <person name="Ma J."/>
        </authorList>
    </citation>
    <scope>NUCLEOTIDE SEQUENCE [LARGE SCALE GENOMIC DNA]</scope>
    <source>
        <strain evidence="3">KCTC 42586</strain>
    </source>
</reference>
<dbReference type="RefSeq" id="WP_380862027.1">
    <property type="nucleotide sequence ID" value="NZ_JBHSKM010000028.1"/>
</dbReference>
<dbReference type="PANTHER" id="PTHR43792">
    <property type="entry name" value="GNAT FAMILY, PUTATIVE (AFU_ORTHOLOGUE AFUA_3G00765)-RELATED-RELATED"/>
    <property type="match status" value="1"/>
</dbReference>
<dbReference type="Pfam" id="PF13302">
    <property type="entry name" value="Acetyltransf_3"/>
    <property type="match status" value="1"/>
</dbReference>
<dbReference type="GO" id="GO:0016746">
    <property type="term" value="F:acyltransferase activity"/>
    <property type="evidence" value="ECO:0007669"/>
    <property type="project" value="UniProtKB-KW"/>
</dbReference>
<protein>
    <submittedName>
        <fullName evidence="2">GNAT family N-acetyltransferase</fullName>
        <ecNumber evidence="2">2.3.-.-</ecNumber>
    </submittedName>
</protein>
<gene>
    <name evidence="2" type="ORF">ACFPQ9_33820</name>
</gene>
<dbReference type="EC" id="2.3.-.-" evidence="2"/>
<keyword evidence="2" id="KW-0808">Transferase</keyword>
<evidence type="ECO:0000313" key="3">
    <source>
        <dbReference type="Proteomes" id="UP001596263"/>
    </source>
</evidence>
<accession>A0ABW0CVC9</accession>
<dbReference type="Proteomes" id="UP001596263">
    <property type="component" value="Unassembled WGS sequence"/>
</dbReference>
<keyword evidence="2" id="KW-0012">Acyltransferase</keyword>
<dbReference type="Gene3D" id="3.40.630.30">
    <property type="match status" value="1"/>
</dbReference>
<dbReference type="PANTHER" id="PTHR43792:SF1">
    <property type="entry name" value="N-ACETYLTRANSFERASE DOMAIN-CONTAINING PROTEIN"/>
    <property type="match status" value="1"/>
</dbReference>
<dbReference type="SUPFAM" id="SSF55729">
    <property type="entry name" value="Acyl-CoA N-acyltransferases (Nat)"/>
    <property type="match status" value="1"/>
</dbReference>
<name>A0ABW0CVC9_STRCD</name>
<organism evidence="2 3">
    <name type="scientific">Streptomyces coerulescens</name>
    <dbReference type="NCBI Taxonomy" id="29304"/>
    <lineage>
        <taxon>Bacteria</taxon>
        <taxon>Bacillati</taxon>
        <taxon>Actinomycetota</taxon>
        <taxon>Actinomycetes</taxon>
        <taxon>Kitasatosporales</taxon>
        <taxon>Streptomycetaceae</taxon>
        <taxon>Streptomyces</taxon>
    </lineage>
</organism>
<dbReference type="EMBL" id="JBHSKM010000028">
    <property type="protein sequence ID" value="MFC5218837.1"/>
    <property type="molecule type" value="Genomic_DNA"/>
</dbReference>
<comment type="caution">
    <text evidence="2">The sequence shown here is derived from an EMBL/GenBank/DDBJ whole genome shotgun (WGS) entry which is preliminary data.</text>
</comment>
<dbReference type="InterPro" id="IPR016181">
    <property type="entry name" value="Acyl_CoA_acyltransferase"/>
</dbReference>
<sequence>MYPVKRSSSRLELRELTIVDVDAVLAIYGSPEATEHLSFEPRTREQVGEIVARSVASAVAKPRSEYALAVVERDTNGLIGFGRLAMDPHQPRGATFGFALRPNAWGVGYGLETVRLLLGLGFEELDLHRIWGARSPRNEASAKTMTAAGMVEEGIIRGHIKKAGQWRDSVVHAMLEDEWRALCRRTPAAGDGFAGGPN</sequence>
<evidence type="ECO:0000313" key="2">
    <source>
        <dbReference type="EMBL" id="MFC5218837.1"/>
    </source>
</evidence>
<dbReference type="InterPro" id="IPR000182">
    <property type="entry name" value="GNAT_dom"/>
</dbReference>